<organism evidence="2 3">
    <name type="scientific">Trichogramma kaykai</name>
    <dbReference type="NCBI Taxonomy" id="54128"/>
    <lineage>
        <taxon>Eukaryota</taxon>
        <taxon>Metazoa</taxon>
        <taxon>Ecdysozoa</taxon>
        <taxon>Arthropoda</taxon>
        <taxon>Hexapoda</taxon>
        <taxon>Insecta</taxon>
        <taxon>Pterygota</taxon>
        <taxon>Neoptera</taxon>
        <taxon>Endopterygota</taxon>
        <taxon>Hymenoptera</taxon>
        <taxon>Apocrita</taxon>
        <taxon>Proctotrupomorpha</taxon>
        <taxon>Chalcidoidea</taxon>
        <taxon>Trichogrammatidae</taxon>
        <taxon>Trichogramma</taxon>
    </lineage>
</organism>
<dbReference type="EMBL" id="JBJJXI010000128">
    <property type="protein sequence ID" value="KAL3388797.1"/>
    <property type="molecule type" value="Genomic_DNA"/>
</dbReference>
<evidence type="ECO:0000313" key="2">
    <source>
        <dbReference type="EMBL" id="KAL3388797.1"/>
    </source>
</evidence>
<keyword evidence="3" id="KW-1185">Reference proteome</keyword>
<feature type="chain" id="PRO_5044775707" description="Secreted protein" evidence="1">
    <location>
        <begin position="16"/>
        <end position="229"/>
    </location>
</feature>
<evidence type="ECO:0008006" key="4">
    <source>
        <dbReference type="Google" id="ProtNLM"/>
    </source>
</evidence>
<sequence length="229" mass="25717">MLLLLLCVLYQMSLSRETTISGNFVTIHDDISELCTLDSIYTYVGHASYVCVCAWTRHMYELPRSLSFSVRTAMMNDTVIERLSARTTDKPRGASERKSKLAASAAASFASSQHHEGGLLLLYLQNSRLICDIFRHCITRSSSNSPSRPRELTPALLCSPVPFHGAWLYGRAFTLPLLVSVPRQIRTPDFLPHAVERSKVEKARMSETRTGRWGKSSWTLVLLGTIMHV</sequence>
<feature type="signal peptide" evidence="1">
    <location>
        <begin position="1"/>
        <end position="15"/>
    </location>
</feature>
<dbReference type="Proteomes" id="UP001627154">
    <property type="component" value="Unassembled WGS sequence"/>
</dbReference>
<proteinExistence type="predicted"/>
<keyword evidence="1" id="KW-0732">Signal</keyword>
<name>A0ABD2W885_9HYME</name>
<evidence type="ECO:0000256" key="1">
    <source>
        <dbReference type="SAM" id="SignalP"/>
    </source>
</evidence>
<evidence type="ECO:0000313" key="3">
    <source>
        <dbReference type="Proteomes" id="UP001627154"/>
    </source>
</evidence>
<dbReference type="AlphaFoldDB" id="A0ABD2W885"/>
<reference evidence="2 3" key="1">
    <citation type="journal article" date="2024" name="bioRxiv">
        <title>A reference genome for Trichogramma kaykai: A tiny desert-dwelling parasitoid wasp with competing sex-ratio distorters.</title>
        <authorList>
            <person name="Culotta J."/>
            <person name="Lindsey A.R."/>
        </authorList>
    </citation>
    <scope>NUCLEOTIDE SEQUENCE [LARGE SCALE GENOMIC DNA]</scope>
    <source>
        <strain evidence="2 3">KSX58</strain>
    </source>
</reference>
<accession>A0ABD2W885</accession>
<protein>
    <recommendedName>
        <fullName evidence="4">Secreted protein</fullName>
    </recommendedName>
</protein>
<gene>
    <name evidence="2" type="ORF">TKK_016219</name>
</gene>
<comment type="caution">
    <text evidence="2">The sequence shown here is derived from an EMBL/GenBank/DDBJ whole genome shotgun (WGS) entry which is preliminary data.</text>
</comment>